<evidence type="ECO:0000313" key="3">
    <source>
        <dbReference type="Proteomes" id="UP001315278"/>
    </source>
</evidence>
<feature type="region of interest" description="Disordered" evidence="1">
    <location>
        <begin position="57"/>
        <end position="146"/>
    </location>
</feature>
<accession>A0ABS5FL52</accession>
<gene>
    <name evidence="2" type="ORF">JQ615_19190</name>
</gene>
<evidence type="ECO:0000313" key="2">
    <source>
        <dbReference type="EMBL" id="MBR0797518.1"/>
    </source>
</evidence>
<feature type="region of interest" description="Disordered" evidence="1">
    <location>
        <begin position="1"/>
        <end position="34"/>
    </location>
</feature>
<dbReference type="RefSeq" id="WP_212395915.1">
    <property type="nucleotide sequence ID" value="NZ_JAFCJH010000018.1"/>
</dbReference>
<organism evidence="2 3">
    <name type="scientific">Bradyrhizobium jicamae</name>
    <dbReference type="NCBI Taxonomy" id="280332"/>
    <lineage>
        <taxon>Bacteria</taxon>
        <taxon>Pseudomonadati</taxon>
        <taxon>Pseudomonadota</taxon>
        <taxon>Alphaproteobacteria</taxon>
        <taxon>Hyphomicrobiales</taxon>
        <taxon>Nitrobacteraceae</taxon>
        <taxon>Bradyrhizobium</taxon>
    </lineage>
</organism>
<evidence type="ECO:0000256" key="1">
    <source>
        <dbReference type="SAM" id="MobiDB-lite"/>
    </source>
</evidence>
<feature type="compositionally biased region" description="Basic residues" evidence="1">
    <location>
        <begin position="95"/>
        <end position="108"/>
    </location>
</feature>
<reference evidence="3" key="1">
    <citation type="journal article" date="2021" name="ISME J.">
        <title>Evolutionary origin and ecological implication of a unique nif island in free-living Bradyrhizobium lineages.</title>
        <authorList>
            <person name="Tao J."/>
        </authorList>
    </citation>
    <scope>NUCLEOTIDE SEQUENCE [LARGE SCALE GENOMIC DNA]</scope>
    <source>
        <strain evidence="3">SZCCT0434</strain>
    </source>
</reference>
<protein>
    <submittedName>
        <fullName evidence="2">Uncharacterized protein</fullName>
    </submittedName>
</protein>
<dbReference type="EMBL" id="JAFCJH010000018">
    <property type="protein sequence ID" value="MBR0797518.1"/>
    <property type="molecule type" value="Genomic_DNA"/>
</dbReference>
<proteinExistence type="predicted"/>
<sequence length="166" mass="18115">MPSIMKSLKPAIAQGRSDIERDHDAPTPLSPDGFQARFDELSEVVAIIDANQFVPDDPGRLIAFPQAPGRAEIPGEDAGLDGTTGAGRPRGSASRWRRTCGSRRSRNFARKDTSSDPVKIGRGRDRDVRAAPKGFAGPQISGSEAGCHQRYRTNGTYERYLETFNE</sequence>
<name>A0ABS5FL52_9BRAD</name>
<dbReference type="Proteomes" id="UP001315278">
    <property type="component" value="Unassembled WGS sequence"/>
</dbReference>
<comment type="caution">
    <text evidence="2">The sequence shown here is derived from an EMBL/GenBank/DDBJ whole genome shotgun (WGS) entry which is preliminary data.</text>
</comment>
<keyword evidence="3" id="KW-1185">Reference proteome</keyword>